<dbReference type="Proteomes" id="UP000887576">
    <property type="component" value="Unplaced"/>
</dbReference>
<evidence type="ECO:0000313" key="1">
    <source>
        <dbReference type="Proteomes" id="UP000887576"/>
    </source>
</evidence>
<evidence type="ECO:0000313" key="2">
    <source>
        <dbReference type="WBParaSite" id="JU765_v2.g18133.t1"/>
    </source>
</evidence>
<accession>A0AC34QPI6</accession>
<name>A0AC34QPI6_9BILA</name>
<reference evidence="2" key="1">
    <citation type="submission" date="2022-11" db="UniProtKB">
        <authorList>
            <consortium name="WormBaseParasite"/>
        </authorList>
    </citation>
    <scope>IDENTIFICATION</scope>
</reference>
<protein>
    <submittedName>
        <fullName evidence="2">FERM domain-containing protein</fullName>
    </submittedName>
</protein>
<dbReference type="WBParaSite" id="JU765_v2.g18133.t1">
    <property type="protein sequence ID" value="JU765_v2.g18133.t1"/>
    <property type="gene ID" value="JU765_v2.g18133"/>
</dbReference>
<sequence>MNDPSKSMNDIIRIYLADGSSKNVRIDNHTTVQRVVDVVLDGLGLDQFSVCHFALRLAEPPTIPGASKQSECFWLHPFLKMSQDIHEMYQTEMSAFLYFYDQLSDDYLNHISWKIEQDLAMELGALMLKKRFPNVTVSNVEKKLDFKIIEQEGGLIKYLPEAMMVNVKTRRAQTLSPQVHRRQISPTVLNSEYPSPPRVRIIEQKMISNSSTSGSEDYAKSMGEFFHRFKERGLGGTKFLPKC</sequence>
<proteinExistence type="predicted"/>
<organism evidence="1 2">
    <name type="scientific">Panagrolaimus sp. JU765</name>
    <dbReference type="NCBI Taxonomy" id="591449"/>
    <lineage>
        <taxon>Eukaryota</taxon>
        <taxon>Metazoa</taxon>
        <taxon>Ecdysozoa</taxon>
        <taxon>Nematoda</taxon>
        <taxon>Chromadorea</taxon>
        <taxon>Rhabditida</taxon>
        <taxon>Tylenchina</taxon>
        <taxon>Panagrolaimomorpha</taxon>
        <taxon>Panagrolaimoidea</taxon>
        <taxon>Panagrolaimidae</taxon>
        <taxon>Panagrolaimus</taxon>
    </lineage>
</organism>